<feature type="compositionally biased region" description="Basic and acidic residues" evidence="1">
    <location>
        <begin position="332"/>
        <end position="368"/>
    </location>
</feature>
<protein>
    <recommendedName>
        <fullName evidence="4">MAK10-like protein</fullName>
    </recommendedName>
</protein>
<proteinExistence type="predicted"/>
<comment type="caution">
    <text evidence="2">The sequence shown here is derived from an EMBL/GenBank/DDBJ whole genome shotgun (WGS) entry which is preliminary data.</text>
</comment>
<keyword evidence="3" id="KW-1185">Reference proteome</keyword>
<evidence type="ECO:0000313" key="3">
    <source>
        <dbReference type="Proteomes" id="UP001151760"/>
    </source>
</evidence>
<reference evidence="2" key="1">
    <citation type="journal article" date="2022" name="Int. J. Mol. Sci.">
        <title>Draft Genome of Tanacetum Coccineum: Genomic Comparison of Closely Related Tanacetum-Family Plants.</title>
        <authorList>
            <person name="Yamashiro T."/>
            <person name="Shiraishi A."/>
            <person name="Nakayama K."/>
            <person name="Satake H."/>
        </authorList>
    </citation>
    <scope>NUCLEOTIDE SEQUENCE</scope>
</reference>
<accession>A0ABQ5AFN7</accession>
<evidence type="ECO:0000313" key="2">
    <source>
        <dbReference type="EMBL" id="GJT01480.1"/>
    </source>
</evidence>
<evidence type="ECO:0008006" key="4">
    <source>
        <dbReference type="Google" id="ProtNLM"/>
    </source>
</evidence>
<name>A0ABQ5AFN7_9ASTR</name>
<dbReference type="EMBL" id="BQNB010012274">
    <property type="protein sequence ID" value="GJT01480.1"/>
    <property type="molecule type" value="Genomic_DNA"/>
</dbReference>
<sequence length="428" mass="49007">MGDENPIRTLEDYSKPSNEGYRNTIELPKWNNVDPNQHLKDFLKLVDSLDLDIANRERTRESLSEAWTRFKDLLQKVPHRGSTFGFKSKSFTTMSMPPQDEPLTNRPVICSGPHNTQYCMENPEQAFVDYVSSHIDEAGGWNDSKDSIKPVKVISVSLNASKTPDRRLLELEEQINFLLKGPKPVPRASSTNISQAYAEAISSNPHLQNLNEPPRQNSFTFYERVRPNPQPEALGTNFEARVRDYMALHTERMERFENAIFKQREKINDKMAEMFRLLKELTASRTLDKVLIREETRHPTTKNVNSISLIQMEEEKNVENNRATNKSVAEPSKSDEQEPPKEVDKTNKGGRRANDEPAKSARENITKNEEEETAGISSSHTVGYYLKHRINEILIEGLVENQRFNDSLSATQVIFDEKKLGSSEEVSR</sequence>
<gene>
    <name evidence="2" type="ORF">Tco_0822649</name>
</gene>
<organism evidence="2 3">
    <name type="scientific">Tanacetum coccineum</name>
    <dbReference type="NCBI Taxonomy" id="301880"/>
    <lineage>
        <taxon>Eukaryota</taxon>
        <taxon>Viridiplantae</taxon>
        <taxon>Streptophyta</taxon>
        <taxon>Embryophyta</taxon>
        <taxon>Tracheophyta</taxon>
        <taxon>Spermatophyta</taxon>
        <taxon>Magnoliopsida</taxon>
        <taxon>eudicotyledons</taxon>
        <taxon>Gunneridae</taxon>
        <taxon>Pentapetalae</taxon>
        <taxon>asterids</taxon>
        <taxon>campanulids</taxon>
        <taxon>Asterales</taxon>
        <taxon>Asteraceae</taxon>
        <taxon>Asteroideae</taxon>
        <taxon>Anthemideae</taxon>
        <taxon>Anthemidinae</taxon>
        <taxon>Tanacetum</taxon>
    </lineage>
</organism>
<dbReference type="Proteomes" id="UP001151760">
    <property type="component" value="Unassembled WGS sequence"/>
</dbReference>
<feature type="region of interest" description="Disordered" evidence="1">
    <location>
        <begin position="302"/>
        <end position="377"/>
    </location>
</feature>
<evidence type="ECO:0000256" key="1">
    <source>
        <dbReference type="SAM" id="MobiDB-lite"/>
    </source>
</evidence>
<reference evidence="2" key="2">
    <citation type="submission" date="2022-01" db="EMBL/GenBank/DDBJ databases">
        <authorList>
            <person name="Yamashiro T."/>
            <person name="Shiraishi A."/>
            <person name="Satake H."/>
            <person name="Nakayama K."/>
        </authorList>
    </citation>
    <scope>NUCLEOTIDE SEQUENCE</scope>
</reference>